<proteinExistence type="predicted"/>
<feature type="transmembrane region" description="Helical" evidence="1">
    <location>
        <begin position="33"/>
        <end position="52"/>
    </location>
</feature>
<name>A0A8J7G625_9BACL</name>
<keyword evidence="1" id="KW-0812">Transmembrane</keyword>
<evidence type="ECO:0000313" key="2">
    <source>
        <dbReference type="EMBL" id="MBF4499788.1"/>
    </source>
</evidence>
<keyword evidence="1" id="KW-0472">Membrane</keyword>
<keyword evidence="1" id="KW-1133">Transmembrane helix</keyword>
<evidence type="ECO:0000256" key="1">
    <source>
        <dbReference type="SAM" id="Phobius"/>
    </source>
</evidence>
<reference evidence="2" key="1">
    <citation type="submission" date="2020-11" db="EMBL/GenBank/DDBJ databases">
        <title>Multidrug resistant novel bacterium Savagea serpentis sp. nov., isolated from the scats of a vine snake (Ahaetulla nasuta).</title>
        <authorList>
            <person name="Venkata Ramana V."/>
            <person name="Vikas Patil S."/>
            <person name="Yogita Lugani V."/>
        </authorList>
    </citation>
    <scope>NUCLEOTIDE SEQUENCE</scope>
    <source>
        <strain evidence="2">SN6</strain>
    </source>
</reference>
<accession>A0A8J7G625</accession>
<dbReference type="RefSeq" id="WP_194561272.1">
    <property type="nucleotide sequence ID" value="NZ_JADKPV010000001.1"/>
</dbReference>
<keyword evidence="3" id="KW-1185">Reference proteome</keyword>
<comment type="caution">
    <text evidence="2">The sequence shown here is derived from an EMBL/GenBank/DDBJ whole genome shotgun (WGS) entry which is preliminary data.</text>
</comment>
<sequence length="217" mass="25309">MHPSELIPFLMVGMLLLLIIAIVWLTLRQRPKLATTISAILVILYITAYALFPTYQKYEHERRYVTLVEAISSPHLVIERATFDPKTGDRVGVFSVYDERVPQFGWTYKVSRNNDITNDETWSRYDYPARDELWQEVEWLYWQETETGAITELDRLEDGPLVAYAFETENERGIALFHYENEGMTTLAFEHSPEGATVTSHNKTWTITRDDDTLHVQ</sequence>
<dbReference type="Proteomes" id="UP000622653">
    <property type="component" value="Unassembled WGS sequence"/>
</dbReference>
<dbReference type="AlphaFoldDB" id="A0A8J7G625"/>
<evidence type="ECO:0000313" key="3">
    <source>
        <dbReference type="Proteomes" id="UP000622653"/>
    </source>
</evidence>
<dbReference type="EMBL" id="JADKPV010000001">
    <property type="protein sequence ID" value="MBF4499788.1"/>
    <property type="molecule type" value="Genomic_DNA"/>
</dbReference>
<feature type="transmembrane region" description="Helical" evidence="1">
    <location>
        <begin position="6"/>
        <end position="26"/>
    </location>
</feature>
<organism evidence="2 3">
    <name type="scientific">Savagea serpentis</name>
    <dbReference type="NCBI Taxonomy" id="2785297"/>
    <lineage>
        <taxon>Bacteria</taxon>
        <taxon>Bacillati</taxon>
        <taxon>Bacillota</taxon>
        <taxon>Bacilli</taxon>
        <taxon>Bacillales</taxon>
        <taxon>Caryophanaceae</taxon>
        <taxon>Savagea</taxon>
    </lineage>
</organism>
<gene>
    <name evidence="2" type="ORF">IRY55_00330</name>
</gene>
<protein>
    <submittedName>
        <fullName evidence="2">Uncharacterized protein</fullName>
    </submittedName>
</protein>